<dbReference type="PANTHER" id="PTHR30273:SF2">
    <property type="entry name" value="PROTEIN FECR"/>
    <property type="match status" value="1"/>
</dbReference>
<dbReference type="OrthoDB" id="1452822at2"/>
<keyword evidence="4" id="KW-1185">Reference proteome</keyword>
<dbReference type="PANTHER" id="PTHR30273">
    <property type="entry name" value="PERIPLASMIC SIGNAL SENSOR AND SIGMA FACTOR ACTIVATOR FECR-RELATED"/>
    <property type="match status" value="1"/>
</dbReference>
<gene>
    <name evidence="3" type="ORF">DCC81_16345</name>
</gene>
<evidence type="ECO:0000313" key="3">
    <source>
        <dbReference type="EMBL" id="PUZ25826.1"/>
    </source>
</evidence>
<dbReference type="Gene3D" id="2.60.120.1440">
    <property type="match status" value="1"/>
</dbReference>
<accession>A0A2T7BHR1</accession>
<dbReference type="RefSeq" id="WP_108687665.1">
    <property type="nucleotide sequence ID" value="NZ_QCYK01000002.1"/>
</dbReference>
<evidence type="ECO:0000259" key="1">
    <source>
        <dbReference type="Pfam" id="PF04773"/>
    </source>
</evidence>
<dbReference type="InterPro" id="IPR032508">
    <property type="entry name" value="FecR_C"/>
</dbReference>
<organism evidence="3 4">
    <name type="scientific">Chitinophaga parva</name>
    <dbReference type="NCBI Taxonomy" id="2169414"/>
    <lineage>
        <taxon>Bacteria</taxon>
        <taxon>Pseudomonadati</taxon>
        <taxon>Bacteroidota</taxon>
        <taxon>Chitinophagia</taxon>
        <taxon>Chitinophagales</taxon>
        <taxon>Chitinophagaceae</taxon>
        <taxon>Chitinophaga</taxon>
    </lineage>
</organism>
<dbReference type="InterPro" id="IPR006860">
    <property type="entry name" value="FecR"/>
</dbReference>
<dbReference type="Gene3D" id="3.55.50.30">
    <property type="match status" value="1"/>
</dbReference>
<feature type="domain" description="FecR protein" evidence="1">
    <location>
        <begin position="136"/>
        <end position="221"/>
    </location>
</feature>
<evidence type="ECO:0000313" key="4">
    <source>
        <dbReference type="Proteomes" id="UP000244450"/>
    </source>
</evidence>
<dbReference type="EMBL" id="QCYK01000002">
    <property type="protein sequence ID" value="PUZ25826.1"/>
    <property type="molecule type" value="Genomic_DNA"/>
</dbReference>
<dbReference type="PIRSF" id="PIRSF018266">
    <property type="entry name" value="FecR"/>
    <property type="match status" value="1"/>
</dbReference>
<dbReference type="Pfam" id="PF04773">
    <property type="entry name" value="FecR"/>
    <property type="match status" value="1"/>
</dbReference>
<dbReference type="InterPro" id="IPR012373">
    <property type="entry name" value="Ferrdict_sens_TM"/>
</dbReference>
<dbReference type="GO" id="GO:0016989">
    <property type="term" value="F:sigma factor antagonist activity"/>
    <property type="evidence" value="ECO:0007669"/>
    <property type="project" value="TreeGrafter"/>
</dbReference>
<dbReference type="AlphaFoldDB" id="A0A2T7BHR1"/>
<dbReference type="Proteomes" id="UP000244450">
    <property type="component" value="Unassembled WGS sequence"/>
</dbReference>
<evidence type="ECO:0008006" key="5">
    <source>
        <dbReference type="Google" id="ProtNLM"/>
    </source>
</evidence>
<protein>
    <recommendedName>
        <fullName evidence="5">FecR protein domain-containing protein</fullName>
    </recommendedName>
</protein>
<sequence>MALEDQALLLIVRHLNTPEDEHLSTAVENWRAQAPGNETYYREVCKLWQASSAASVLRDIDVATAVARLEEKMSPLPGAVPGMYAAYEAGAARSRRKRWAWSAAAAVAALLAVAGGYRLTRKGTVKMLTRATHQLRDSLQLSDGSTVYLDVNTTLAYPEKFVADNRNIVLENGDAFFKIAQDSMRPFTVTMDRTAVKVLGTSFNIHKDTTHIAVDVKTGRVMFLSDNQPMAVLNAGTIARYNLQTDSIITYSNQNQNSDAWLTGELRFVDEPLKKVFGKLEDHYHVQIDLDTNLSNLGKLNATFNNNSLEEVIKLLEQTYPIRIEQQGDRLIVKNK</sequence>
<name>A0A2T7BHR1_9BACT</name>
<reference evidence="3 4" key="1">
    <citation type="submission" date="2018-04" db="EMBL/GenBank/DDBJ databases">
        <title>Chitinophaga fuyangensis sp. nov., isolated from soil in a chemical factory.</title>
        <authorList>
            <person name="Chen K."/>
        </authorList>
    </citation>
    <scope>NUCLEOTIDE SEQUENCE [LARGE SCALE GENOMIC DNA]</scope>
    <source>
        <strain evidence="3 4">LY-1</strain>
    </source>
</reference>
<comment type="caution">
    <text evidence="3">The sequence shown here is derived from an EMBL/GenBank/DDBJ whole genome shotgun (WGS) entry which is preliminary data.</text>
</comment>
<evidence type="ECO:0000259" key="2">
    <source>
        <dbReference type="Pfam" id="PF16344"/>
    </source>
</evidence>
<proteinExistence type="predicted"/>
<dbReference type="Pfam" id="PF16344">
    <property type="entry name" value="FecR_C"/>
    <property type="match status" value="1"/>
</dbReference>
<feature type="domain" description="Protein FecR C-terminal" evidence="2">
    <location>
        <begin position="266"/>
        <end position="333"/>
    </location>
</feature>